<name>A0A9D4N689_DREPO</name>
<evidence type="ECO:0000256" key="1">
    <source>
        <dbReference type="SAM" id="MobiDB-lite"/>
    </source>
</evidence>
<reference evidence="2" key="2">
    <citation type="submission" date="2020-11" db="EMBL/GenBank/DDBJ databases">
        <authorList>
            <person name="McCartney M.A."/>
            <person name="Auch B."/>
            <person name="Kono T."/>
            <person name="Mallez S."/>
            <person name="Becker A."/>
            <person name="Gohl D.M."/>
            <person name="Silverstein K.A.T."/>
            <person name="Koren S."/>
            <person name="Bechman K.B."/>
            <person name="Herman A."/>
            <person name="Abrahante J.E."/>
            <person name="Garbe J."/>
        </authorList>
    </citation>
    <scope>NUCLEOTIDE SEQUENCE</scope>
    <source>
        <strain evidence="2">Duluth1</strain>
        <tissue evidence="2">Whole animal</tissue>
    </source>
</reference>
<proteinExistence type="predicted"/>
<organism evidence="2 3">
    <name type="scientific">Dreissena polymorpha</name>
    <name type="common">Zebra mussel</name>
    <name type="synonym">Mytilus polymorpha</name>
    <dbReference type="NCBI Taxonomy" id="45954"/>
    <lineage>
        <taxon>Eukaryota</taxon>
        <taxon>Metazoa</taxon>
        <taxon>Spiralia</taxon>
        <taxon>Lophotrochozoa</taxon>
        <taxon>Mollusca</taxon>
        <taxon>Bivalvia</taxon>
        <taxon>Autobranchia</taxon>
        <taxon>Heteroconchia</taxon>
        <taxon>Euheterodonta</taxon>
        <taxon>Imparidentia</taxon>
        <taxon>Neoheterodontei</taxon>
        <taxon>Myida</taxon>
        <taxon>Dreissenoidea</taxon>
        <taxon>Dreissenidae</taxon>
        <taxon>Dreissena</taxon>
    </lineage>
</organism>
<evidence type="ECO:0000313" key="2">
    <source>
        <dbReference type="EMBL" id="KAH3890482.1"/>
    </source>
</evidence>
<dbReference type="EMBL" id="JAIWYP010000001">
    <property type="protein sequence ID" value="KAH3890482.1"/>
    <property type="molecule type" value="Genomic_DNA"/>
</dbReference>
<evidence type="ECO:0000313" key="3">
    <source>
        <dbReference type="Proteomes" id="UP000828390"/>
    </source>
</evidence>
<comment type="caution">
    <text evidence="2">The sequence shown here is derived from an EMBL/GenBank/DDBJ whole genome shotgun (WGS) entry which is preliminary data.</text>
</comment>
<dbReference type="Proteomes" id="UP000828390">
    <property type="component" value="Unassembled WGS sequence"/>
</dbReference>
<accession>A0A9D4N689</accession>
<gene>
    <name evidence="2" type="ORF">DPMN_014564</name>
</gene>
<feature type="region of interest" description="Disordered" evidence="1">
    <location>
        <begin position="1"/>
        <end position="23"/>
    </location>
</feature>
<dbReference type="AlphaFoldDB" id="A0A9D4N689"/>
<sequence length="55" mass="5917">MTTERLLHSAHSTTSSGARPVPLSDLQHDNITLAALGPFHDFHRRQISASVVPAA</sequence>
<reference evidence="2" key="1">
    <citation type="journal article" date="2019" name="bioRxiv">
        <title>The Genome of the Zebra Mussel, Dreissena polymorpha: A Resource for Invasive Species Research.</title>
        <authorList>
            <person name="McCartney M.A."/>
            <person name="Auch B."/>
            <person name="Kono T."/>
            <person name="Mallez S."/>
            <person name="Zhang Y."/>
            <person name="Obille A."/>
            <person name="Becker A."/>
            <person name="Abrahante J.E."/>
            <person name="Garbe J."/>
            <person name="Badalamenti J.P."/>
            <person name="Herman A."/>
            <person name="Mangelson H."/>
            <person name="Liachko I."/>
            <person name="Sullivan S."/>
            <person name="Sone E.D."/>
            <person name="Koren S."/>
            <person name="Silverstein K.A.T."/>
            <person name="Beckman K.B."/>
            <person name="Gohl D.M."/>
        </authorList>
    </citation>
    <scope>NUCLEOTIDE SEQUENCE</scope>
    <source>
        <strain evidence="2">Duluth1</strain>
        <tissue evidence="2">Whole animal</tissue>
    </source>
</reference>
<protein>
    <submittedName>
        <fullName evidence="2">Uncharacterized protein</fullName>
    </submittedName>
</protein>
<keyword evidence="3" id="KW-1185">Reference proteome</keyword>